<evidence type="ECO:0000256" key="1">
    <source>
        <dbReference type="SAM" id="MobiDB-lite"/>
    </source>
</evidence>
<dbReference type="EMBL" id="CP044205">
    <property type="protein sequence ID" value="QFY43135.1"/>
    <property type="molecule type" value="Genomic_DNA"/>
</dbReference>
<proteinExistence type="predicted"/>
<feature type="compositionally biased region" description="Basic and acidic residues" evidence="1">
    <location>
        <begin position="45"/>
        <end position="62"/>
    </location>
</feature>
<dbReference type="AlphaFoldDB" id="A0A5Q0BGZ1"/>
<name>A0A5Q0BGZ1_9GAMM</name>
<sequence>MSKEELNENDLNFHMDNIRKSEDRGKEATRNYELKHDPNIVARRDKDEPGIHLEETQFRIEDTSGGVGVPQGKPD</sequence>
<accession>A0A5Q0BGZ1</accession>
<dbReference type="Proteomes" id="UP000325755">
    <property type="component" value="Chromosome"/>
</dbReference>
<keyword evidence="3" id="KW-1185">Reference proteome</keyword>
<dbReference type="KEGG" id="mmob:F6R98_11305"/>
<dbReference type="RefSeq" id="WP_153249117.1">
    <property type="nucleotide sequence ID" value="NZ_CP044205.1"/>
</dbReference>
<organism evidence="2 3">
    <name type="scientific">Candidatus Methylospira mobilis</name>
    <dbReference type="NCBI Taxonomy" id="1808979"/>
    <lineage>
        <taxon>Bacteria</taxon>
        <taxon>Pseudomonadati</taxon>
        <taxon>Pseudomonadota</taxon>
        <taxon>Gammaproteobacteria</taxon>
        <taxon>Methylococcales</taxon>
        <taxon>Methylococcaceae</taxon>
        <taxon>Candidatus Methylospira</taxon>
    </lineage>
</organism>
<evidence type="ECO:0000313" key="3">
    <source>
        <dbReference type="Proteomes" id="UP000325755"/>
    </source>
</evidence>
<feature type="region of interest" description="Disordered" evidence="1">
    <location>
        <begin position="45"/>
        <end position="75"/>
    </location>
</feature>
<reference evidence="2 3" key="1">
    <citation type="submission" date="2019-09" db="EMBL/GenBank/DDBJ databases">
        <title>Ecophysiology of the spiral-shaped methanotroph Methylospira mobilis as revealed by the complete genome sequence.</title>
        <authorList>
            <person name="Oshkin I.Y."/>
            <person name="Dedysh S.N."/>
            <person name="Miroshnikov K."/>
            <person name="Danilova O.V."/>
            <person name="Hakobyan A."/>
            <person name="Liesack W."/>
        </authorList>
    </citation>
    <scope>NUCLEOTIDE SEQUENCE [LARGE SCALE GENOMIC DNA]</scope>
    <source>
        <strain evidence="2 3">Shm1</strain>
    </source>
</reference>
<feature type="region of interest" description="Disordered" evidence="1">
    <location>
        <begin position="1"/>
        <end position="28"/>
    </location>
</feature>
<evidence type="ECO:0000313" key="2">
    <source>
        <dbReference type="EMBL" id="QFY43135.1"/>
    </source>
</evidence>
<gene>
    <name evidence="2" type="ORF">F6R98_11305</name>
</gene>
<dbReference type="InParanoid" id="A0A5Q0BGZ1"/>
<protein>
    <submittedName>
        <fullName evidence="2">Uncharacterized protein</fullName>
    </submittedName>
</protein>